<evidence type="ECO:0000313" key="14">
    <source>
        <dbReference type="Proteomes" id="UP000178042"/>
    </source>
</evidence>
<name>A0A1F6DF55_9BACT</name>
<feature type="transmembrane region" description="Helical" evidence="12">
    <location>
        <begin position="6"/>
        <end position="26"/>
    </location>
</feature>
<keyword evidence="3" id="KW-0813">Transport</keyword>
<evidence type="ECO:0008006" key="15">
    <source>
        <dbReference type="Google" id="ProtNLM"/>
    </source>
</evidence>
<comment type="similarity">
    <text evidence="2">Belongs to the DsbB family. BdbC subfamily.</text>
</comment>
<feature type="transmembrane region" description="Helical" evidence="12">
    <location>
        <begin position="151"/>
        <end position="171"/>
    </location>
</feature>
<comment type="subcellular location">
    <subcellularLocation>
        <location evidence="1">Membrane</location>
        <topology evidence="1">Multi-pass membrane protein</topology>
    </subcellularLocation>
</comment>
<accession>A0A1F6DF55</accession>
<keyword evidence="8 12" id="KW-0472">Membrane</keyword>
<reference evidence="13 14" key="1">
    <citation type="journal article" date="2016" name="Nat. Commun.">
        <title>Thousands of microbial genomes shed light on interconnected biogeochemical processes in an aquifer system.</title>
        <authorList>
            <person name="Anantharaman K."/>
            <person name="Brown C.T."/>
            <person name="Hug L.A."/>
            <person name="Sharon I."/>
            <person name="Castelle C.J."/>
            <person name="Probst A.J."/>
            <person name="Thomas B.C."/>
            <person name="Singh A."/>
            <person name="Wilkins M.J."/>
            <person name="Karaoz U."/>
            <person name="Brodie E.L."/>
            <person name="Williams K.H."/>
            <person name="Hubbard S.S."/>
            <person name="Banfield J.F."/>
        </authorList>
    </citation>
    <scope>NUCLEOTIDE SEQUENCE [LARGE SCALE GENOMIC DNA]</scope>
</reference>
<dbReference type="InterPro" id="IPR023380">
    <property type="entry name" value="DsbB-like_sf"/>
</dbReference>
<keyword evidence="9" id="KW-1015">Disulfide bond</keyword>
<gene>
    <name evidence="13" type="ORF">A3C86_03230</name>
</gene>
<evidence type="ECO:0000256" key="12">
    <source>
        <dbReference type="SAM" id="Phobius"/>
    </source>
</evidence>
<dbReference type="Proteomes" id="UP000178042">
    <property type="component" value="Unassembled WGS sequence"/>
</dbReference>
<evidence type="ECO:0000256" key="8">
    <source>
        <dbReference type="ARBA" id="ARBA00023136"/>
    </source>
</evidence>
<dbReference type="GO" id="GO:0006457">
    <property type="term" value="P:protein folding"/>
    <property type="evidence" value="ECO:0007669"/>
    <property type="project" value="InterPro"/>
</dbReference>
<sequence length="178" mass="19666">MPLNYSLALAVIALQIVSVAFLALFFLRKKFTDLAPISDFLGKWGLWIGFLMSLGGVAISLFYSEILGVLPCGLCWLQRVFLYPQALLFAVAIWKSDKSVADYSIAFSVFGGAVALYQHYLQMGGSSIVPCPAVSTGVDCAQRYLFEFGYITFPLMSFTIFAFLIIVMLFVHTPRNSA</sequence>
<dbReference type="SUPFAM" id="SSF158442">
    <property type="entry name" value="DsbB-like"/>
    <property type="match status" value="1"/>
</dbReference>
<dbReference type="EMBL" id="MFLD01000021">
    <property type="protein sequence ID" value="OGG60063.1"/>
    <property type="molecule type" value="Genomic_DNA"/>
</dbReference>
<keyword evidence="7" id="KW-0560">Oxidoreductase</keyword>
<keyword evidence="6 12" id="KW-1133">Transmembrane helix</keyword>
<dbReference type="Gene3D" id="1.20.1550.10">
    <property type="entry name" value="DsbB-like"/>
    <property type="match status" value="1"/>
</dbReference>
<dbReference type="PANTHER" id="PTHR43469">
    <property type="entry name" value="DISULFIDE FORMATION PROTEIN-RELATED"/>
    <property type="match status" value="1"/>
</dbReference>
<dbReference type="PANTHER" id="PTHR43469:SF1">
    <property type="entry name" value="SPBETA PROPHAGE-DERIVED DISULFIDE BOND FORMATION PROTEIN B"/>
    <property type="match status" value="1"/>
</dbReference>
<evidence type="ECO:0000256" key="9">
    <source>
        <dbReference type="ARBA" id="ARBA00023157"/>
    </source>
</evidence>
<keyword evidence="11" id="KW-0676">Redox-active center</keyword>
<dbReference type="InterPro" id="IPR012187">
    <property type="entry name" value="Disulphide_bond_form_BdbC"/>
</dbReference>
<comment type="caution">
    <text evidence="13">The sequence shown here is derived from an EMBL/GenBank/DDBJ whole genome shotgun (WGS) entry which is preliminary data.</text>
</comment>
<protein>
    <recommendedName>
        <fullName evidence="15">Disulfide bond formation protein DsbB</fullName>
    </recommendedName>
</protein>
<keyword evidence="4 12" id="KW-0812">Transmembrane</keyword>
<evidence type="ECO:0000256" key="1">
    <source>
        <dbReference type="ARBA" id="ARBA00004141"/>
    </source>
</evidence>
<evidence type="ECO:0000256" key="3">
    <source>
        <dbReference type="ARBA" id="ARBA00022448"/>
    </source>
</evidence>
<dbReference type="AlphaFoldDB" id="A0A1F6DF55"/>
<keyword evidence="5" id="KW-0249">Electron transport</keyword>
<dbReference type="Pfam" id="PF02600">
    <property type="entry name" value="DsbB"/>
    <property type="match status" value="1"/>
</dbReference>
<evidence type="ECO:0000256" key="5">
    <source>
        <dbReference type="ARBA" id="ARBA00022982"/>
    </source>
</evidence>
<feature type="transmembrane region" description="Helical" evidence="12">
    <location>
        <begin position="46"/>
        <end position="64"/>
    </location>
</feature>
<evidence type="ECO:0000256" key="2">
    <source>
        <dbReference type="ARBA" id="ARBA00007602"/>
    </source>
</evidence>
<proteinExistence type="inferred from homology"/>
<evidence type="ECO:0000256" key="10">
    <source>
        <dbReference type="ARBA" id="ARBA00023186"/>
    </source>
</evidence>
<keyword evidence="10" id="KW-0143">Chaperone</keyword>
<evidence type="ECO:0000256" key="11">
    <source>
        <dbReference type="ARBA" id="ARBA00023284"/>
    </source>
</evidence>
<feature type="transmembrane region" description="Helical" evidence="12">
    <location>
        <begin position="76"/>
        <end position="94"/>
    </location>
</feature>
<dbReference type="GO" id="GO:0016020">
    <property type="term" value="C:membrane"/>
    <property type="evidence" value="ECO:0007669"/>
    <property type="project" value="UniProtKB-SubCell"/>
</dbReference>
<dbReference type="GO" id="GO:0015035">
    <property type="term" value="F:protein-disulfide reductase activity"/>
    <property type="evidence" value="ECO:0007669"/>
    <property type="project" value="InterPro"/>
</dbReference>
<feature type="transmembrane region" description="Helical" evidence="12">
    <location>
        <begin position="101"/>
        <end position="120"/>
    </location>
</feature>
<evidence type="ECO:0000256" key="7">
    <source>
        <dbReference type="ARBA" id="ARBA00023002"/>
    </source>
</evidence>
<evidence type="ECO:0000256" key="6">
    <source>
        <dbReference type="ARBA" id="ARBA00022989"/>
    </source>
</evidence>
<evidence type="ECO:0000256" key="4">
    <source>
        <dbReference type="ARBA" id="ARBA00022692"/>
    </source>
</evidence>
<dbReference type="InterPro" id="IPR003752">
    <property type="entry name" value="DiS_bond_form_DsbB/BdbC"/>
</dbReference>
<evidence type="ECO:0000313" key="13">
    <source>
        <dbReference type="EMBL" id="OGG60063.1"/>
    </source>
</evidence>
<organism evidence="13 14">
    <name type="scientific">Candidatus Kaiserbacteria bacterium RIFCSPHIGHO2_02_FULL_49_16</name>
    <dbReference type="NCBI Taxonomy" id="1798490"/>
    <lineage>
        <taxon>Bacteria</taxon>
        <taxon>Candidatus Kaiseribacteriota</taxon>
    </lineage>
</organism>